<dbReference type="PANTHER" id="PTHR28133:SF1">
    <property type="entry name" value="REQUIRED FOR RESPIRATORY GROWTH PROTEIN 7, MITOCHONDRIAL"/>
    <property type="match status" value="1"/>
</dbReference>
<keyword evidence="2" id="KW-0496">Mitochondrion</keyword>
<dbReference type="InterPro" id="IPR018828">
    <property type="entry name" value="RRG7"/>
</dbReference>
<evidence type="ECO:0000256" key="1">
    <source>
        <dbReference type="ARBA" id="ARBA00004173"/>
    </source>
</evidence>
<proteinExistence type="predicted"/>
<name>S8BSF1_DACHA</name>
<feature type="region of interest" description="Disordered" evidence="3">
    <location>
        <begin position="190"/>
        <end position="211"/>
    </location>
</feature>
<gene>
    <name evidence="4" type="ORF">H072_3656</name>
</gene>
<dbReference type="Pfam" id="PF10356">
    <property type="entry name" value="RRG7"/>
    <property type="match status" value="1"/>
</dbReference>
<reference evidence="4 5" key="1">
    <citation type="journal article" date="2013" name="PLoS Genet.">
        <title>Genomic mechanisms accounting for the adaptation to parasitism in nematode-trapping fungi.</title>
        <authorList>
            <person name="Meerupati T."/>
            <person name="Andersson K.M."/>
            <person name="Friman E."/>
            <person name="Kumar D."/>
            <person name="Tunlid A."/>
            <person name="Ahren D."/>
        </authorList>
    </citation>
    <scope>NUCLEOTIDE SEQUENCE [LARGE SCALE GENOMIC DNA]</scope>
    <source>
        <strain evidence="4 5">CBS 200.50</strain>
    </source>
</reference>
<dbReference type="GO" id="GO:0005739">
    <property type="term" value="C:mitochondrion"/>
    <property type="evidence" value="ECO:0007669"/>
    <property type="project" value="UniProtKB-SubCell"/>
</dbReference>
<reference evidence="5" key="2">
    <citation type="submission" date="2013-04" db="EMBL/GenBank/DDBJ databases">
        <title>Genomic mechanisms accounting for the adaptation to parasitism in nematode-trapping fungi.</title>
        <authorList>
            <person name="Ahren D.G."/>
        </authorList>
    </citation>
    <scope>NUCLEOTIDE SEQUENCE [LARGE SCALE GENOMIC DNA]</scope>
    <source>
        <strain evidence="5">CBS 200.50</strain>
    </source>
</reference>
<sequence>MPSSVLAVARSHLLRQRSVRTLSTITHSDIPSFLRYAHLSGLNPTKTVFTGTLYEYTVLAALSRLPGISLTRIGGRDDAGVDLQGSWELPRFVMKKSFNSDGSSIISEESNGPFKIKIPLIVQCKNVREKGWKGPQYVRELEGALANHPLDALGVLASVRDMTPGMKKQMLASRRALGFIKVTPLEGTYEHPSDARSERYQVENQDSDGEVDDGMVSFQLTGRGGLLQQFAWNEVANRYLGGFGIGARYVPKNYGTQGIDLGGPEKIGEDEAEALEQEITLTWNGLPVFKS</sequence>
<keyword evidence="5" id="KW-1185">Reference proteome</keyword>
<dbReference type="EMBL" id="AQGS01000115">
    <property type="protein sequence ID" value="EPS42373.1"/>
    <property type="molecule type" value="Genomic_DNA"/>
</dbReference>
<evidence type="ECO:0000256" key="3">
    <source>
        <dbReference type="SAM" id="MobiDB-lite"/>
    </source>
</evidence>
<evidence type="ECO:0008006" key="6">
    <source>
        <dbReference type="Google" id="ProtNLM"/>
    </source>
</evidence>
<dbReference type="AlphaFoldDB" id="S8BSF1"/>
<dbReference type="Proteomes" id="UP000015100">
    <property type="component" value="Unassembled WGS sequence"/>
</dbReference>
<protein>
    <recommendedName>
        <fullName evidence="6">Required for respiratory growth protein 7, mitochondrial</fullName>
    </recommendedName>
</protein>
<feature type="compositionally biased region" description="Basic and acidic residues" evidence="3">
    <location>
        <begin position="190"/>
        <end position="201"/>
    </location>
</feature>
<dbReference type="OrthoDB" id="20734at2759"/>
<dbReference type="eggNOG" id="ENOG502S6ZS">
    <property type="taxonomic scope" value="Eukaryota"/>
</dbReference>
<comment type="subcellular location">
    <subcellularLocation>
        <location evidence="1">Mitochondrion</location>
    </subcellularLocation>
</comment>
<dbReference type="HOGENOM" id="CLU_839295_0_0_1"/>
<comment type="caution">
    <text evidence="4">The sequence shown here is derived from an EMBL/GenBank/DDBJ whole genome shotgun (WGS) entry which is preliminary data.</text>
</comment>
<evidence type="ECO:0000256" key="2">
    <source>
        <dbReference type="ARBA" id="ARBA00023128"/>
    </source>
</evidence>
<accession>S8BSF1</accession>
<organism evidence="4 5">
    <name type="scientific">Dactylellina haptotyla (strain CBS 200.50)</name>
    <name type="common">Nematode-trapping fungus</name>
    <name type="synonym">Monacrosporium haptotylum</name>
    <dbReference type="NCBI Taxonomy" id="1284197"/>
    <lineage>
        <taxon>Eukaryota</taxon>
        <taxon>Fungi</taxon>
        <taxon>Dikarya</taxon>
        <taxon>Ascomycota</taxon>
        <taxon>Pezizomycotina</taxon>
        <taxon>Orbiliomycetes</taxon>
        <taxon>Orbiliales</taxon>
        <taxon>Orbiliaceae</taxon>
        <taxon>Dactylellina</taxon>
    </lineage>
</organism>
<dbReference type="OMA" id="QFAWNEV"/>
<dbReference type="PANTHER" id="PTHR28133">
    <property type="entry name" value="REQUIRED FOR RESPIRATORY GROWTH PROTEIN 7, MITOCHONDRIAL"/>
    <property type="match status" value="1"/>
</dbReference>
<evidence type="ECO:0000313" key="4">
    <source>
        <dbReference type="EMBL" id="EPS42373.1"/>
    </source>
</evidence>
<evidence type="ECO:0000313" key="5">
    <source>
        <dbReference type="Proteomes" id="UP000015100"/>
    </source>
</evidence>